<dbReference type="EMBL" id="OAOP01000007">
    <property type="protein sequence ID" value="SNX73711.1"/>
    <property type="molecule type" value="Genomic_DNA"/>
</dbReference>
<dbReference type="CDD" id="cd17909">
    <property type="entry name" value="CheC_ClassI"/>
    <property type="match status" value="1"/>
</dbReference>
<dbReference type="GO" id="GO:0016787">
    <property type="term" value="F:hydrolase activity"/>
    <property type="evidence" value="ECO:0007669"/>
    <property type="project" value="UniProtKB-KW"/>
</dbReference>
<evidence type="ECO:0000256" key="2">
    <source>
        <dbReference type="ARBA" id="ARBA00022801"/>
    </source>
</evidence>
<dbReference type="Gene3D" id="3.40.1550.10">
    <property type="entry name" value="CheC-like"/>
    <property type="match status" value="1"/>
</dbReference>
<dbReference type="PANTHER" id="PTHR43693:SF1">
    <property type="entry name" value="PROTEIN PHOSPHATASE CHEZ"/>
    <property type="match status" value="1"/>
</dbReference>
<gene>
    <name evidence="4" type="ORF">SAMN05877753_107187</name>
</gene>
<dbReference type="InterPro" id="IPR007597">
    <property type="entry name" value="CheC"/>
</dbReference>
<name>A0A285D1M6_9BACI</name>
<accession>A0A285D1M6</accession>
<evidence type="ECO:0000256" key="1">
    <source>
        <dbReference type="ARBA" id="ARBA00022500"/>
    </source>
</evidence>
<reference evidence="4 5" key="1">
    <citation type="submission" date="2017-08" db="EMBL/GenBank/DDBJ databases">
        <authorList>
            <person name="de Groot N.N."/>
        </authorList>
    </citation>
    <scope>NUCLEOTIDE SEQUENCE [LARGE SCALE GENOMIC DNA]</scope>
    <source>
        <strain evidence="4 5">JC228</strain>
    </source>
</reference>
<dbReference type="AlphaFoldDB" id="A0A285D1M6"/>
<sequence length="211" mass="23059">MDLYAITNFHLDILKEVGNIGAGHAATALSSLLKEKVDMEVPSVRLASYDEMMELSGGSESVVTAAYLTIHGDINGHMFFVLPVKHGERFVEILLNEPVSFQQPPFSSLSISVLEEIGNIVSGSYLSALSDFSGLKLVPSVPAVSVDMFGAIIAHGMLEMSTYTDSVIVIETFLHSDNWKEEKVDGYFFLLPDPESIPVLFRSLGVEKDDD</sequence>
<keyword evidence="2" id="KW-0378">Hydrolase</keyword>
<protein>
    <submittedName>
        <fullName evidence="4">Chemotaxis protein CheC</fullName>
    </submittedName>
</protein>
<organism evidence="4 5">
    <name type="scientific">Bacillus oleivorans</name>
    <dbReference type="NCBI Taxonomy" id="1448271"/>
    <lineage>
        <taxon>Bacteria</taxon>
        <taxon>Bacillati</taxon>
        <taxon>Bacillota</taxon>
        <taxon>Bacilli</taxon>
        <taxon>Bacillales</taxon>
        <taxon>Bacillaceae</taxon>
        <taxon>Bacillus</taxon>
    </lineage>
</organism>
<dbReference type="PANTHER" id="PTHR43693">
    <property type="entry name" value="PROTEIN PHOSPHATASE CHEZ"/>
    <property type="match status" value="1"/>
</dbReference>
<dbReference type="InterPro" id="IPR050992">
    <property type="entry name" value="CheZ_family_phosphatases"/>
</dbReference>
<dbReference type="Pfam" id="PF04509">
    <property type="entry name" value="CheC"/>
    <property type="match status" value="2"/>
</dbReference>
<feature type="domain" description="CheC-like protein" evidence="3">
    <location>
        <begin position="110"/>
        <end position="145"/>
    </location>
</feature>
<evidence type="ECO:0000259" key="3">
    <source>
        <dbReference type="Pfam" id="PF04509"/>
    </source>
</evidence>
<dbReference type="InterPro" id="IPR028976">
    <property type="entry name" value="CheC-like_sf"/>
</dbReference>
<dbReference type="Proteomes" id="UP000219546">
    <property type="component" value="Unassembled WGS sequence"/>
</dbReference>
<evidence type="ECO:0000313" key="5">
    <source>
        <dbReference type="Proteomes" id="UP000219546"/>
    </source>
</evidence>
<proteinExistence type="predicted"/>
<evidence type="ECO:0000313" key="4">
    <source>
        <dbReference type="EMBL" id="SNX73711.1"/>
    </source>
</evidence>
<keyword evidence="5" id="KW-1185">Reference proteome</keyword>
<dbReference type="RefSeq" id="WP_097159610.1">
    <property type="nucleotide sequence ID" value="NZ_JBEPMQ010000007.1"/>
</dbReference>
<dbReference type="SUPFAM" id="SSF103039">
    <property type="entry name" value="CheC-like"/>
    <property type="match status" value="1"/>
</dbReference>
<keyword evidence="1" id="KW-0145">Chemotaxis</keyword>
<feature type="domain" description="CheC-like protein" evidence="3">
    <location>
        <begin position="9"/>
        <end position="44"/>
    </location>
</feature>
<dbReference type="GO" id="GO:0006935">
    <property type="term" value="P:chemotaxis"/>
    <property type="evidence" value="ECO:0007669"/>
    <property type="project" value="UniProtKB-KW"/>
</dbReference>
<dbReference type="OrthoDB" id="9812187at2"/>